<organism evidence="1 2">
    <name type="scientific">Schistosoma mattheei</name>
    <dbReference type="NCBI Taxonomy" id="31246"/>
    <lineage>
        <taxon>Eukaryota</taxon>
        <taxon>Metazoa</taxon>
        <taxon>Spiralia</taxon>
        <taxon>Lophotrochozoa</taxon>
        <taxon>Platyhelminthes</taxon>
        <taxon>Trematoda</taxon>
        <taxon>Digenea</taxon>
        <taxon>Strigeidida</taxon>
        <taxon>Schistosomatoidea</taxon>
        <taxon>Schistosomatidae</taxon>
        <taxon>Schistosoma</taxon>
    </lineage>
</organism>
<sequence length="51" mass="6166">MLVKINQEELSVVFQKEKLVSTVQKRVQQQWPQQLPVQEKPLFVRYSNIPW</sequence>
<dbReference type="AlphaFoldDB" id="A0A3P8GDR5"/>
<reference evidence="1 2" key="1">
    <citation type="submission" date="2018-11" db="EMBL/GenBank/DDBJ databases">
        <authorList>
            <consortium name="Pathogen Informatics"/>
        </authorList>
    </citation>
    <scope>NUCLEOTIDE SEQUENCE [LARGE SCALE GENOMIC DNA]</scope>
    <source>
        <strain>Denwood</strain>
        <strain evidence="2">Zambia</strain>
    </source>
</reference>
<gene>
    <name evidence="1" type="ORF">SMTD_LOCUS15480</name>
</gene>
<evidence type="ECO:0000313" key="2">
    <source>
        <dbReference type="Proteomes" id="UP000269396"/>
    </source>
</evidence>
<dbReference type="EMBL" id="UZAL01035907">
    <property type="protein sequence ID" value="VDP68724.1"/>
    <property type="molecule type" value="Genomic_DNA"/>
</dbReference>
<evidence type="ECO:0000313" key="1">
    <source>
        <dbReference type="EMBL" id="VDP68724.1"/>
    </source>
</evidence>
<accession>A0A3P8GDR5</accession>
<dbReference type="Proteomes" id="UP000269396">
    <property type="component" value="Unassembled WGS sequence"/>
</dbReference>
<protein>
    <submittedName>
        <fullName evidence="1">Uncharacterized protein</fullName>
    </submittedName>
</protein>
<name>A0A3P8GDR5_9TREM</name>
<proteinExistence type="predicted"/>
<keyword evidence="2" id="KW-1185">Reference proteome</keyword>